<dbReference type="PROSITE" id="PS50102">
    <property type="entry name" value="RRM"/>
    <property type="match status" value="1"/>
</dbReference>
<proteinExistence type="predicted"/>
<sequence>MSIVPLGDSGEFLNSSLNLNQVKPYWIEKRSVKEDILEISKDNVKKIKEKVLKYGKLIEKDMVKALERGNEGIIRYAYNKLRRLEKLIDKELLEKLIDKELLEKALGGDEAVIEKARWTLLMSNWKRPTVKWQEENLQEEVLRMDNLLQDLLKSQYHWIDLNTKKSPVNHEVDVVEMALNQIHFNSLGKGREKVRDKNNQLSYAEIVLKGKGENDGWRKVTYKKKHPAKSRATVFISKIPIKAKAKDVWNFFTGNGKVIDIVLPKKKDKFKNIIEFVKTSSWQEAKELVEKSRDELFLGERMSISLTKSTDDTSKVKPRSVIGVDLKKDPVLKNGKVFHSQSIGSNENQFKCKVKTNNPSHEMLKMEINAGLQDILHRSKIGLTYFKMNEVTFSDVMKEMGFHKQISITELSSWKFLVSFSSQRDMNSFDFELLSSWFIKWEGVEANNFLVQGKAYMECRGLIFVAWNESNLKSISKDTGLWEDWVNENSLLARLENPIISLYIDRLDRIEEDTQVTVNGKTCRVILSELPFFSHGTEVRSEVTLENSLVNKEEGFSLISKVSNSFQKEEALLGSKSFTGNLHNVEEKESIDQSNLRLSKENQYIQIQI</sequence>
<feature type="domain" description="RRM" evidence="2">
    <location>
        <begin position="232"/>
        <end position="309"/>
    </location>
</feature>
<accession>A0AAD8HAV4</accession>
<dbReference type="SUPFAM" id="SSF54928">
    <property type="entry name" value="RNA-binding domain, RBD"/>
    <property type="match status" value="1"/>
</dbReference>
<dbReference type="InterPro" id="IPR012677">
    <property type="entry name" value="Nucleotide-bd_a/b_plait_sf"/>
</dbReference>
<evidence type="ECO:0000313" key="4">
    <source>
        <dbReference type="Proteomes" id="UP001237642"/>
    </source>
</evidence>
<dbReference type="EMBL" id="JAUIZM010000009">
    <property type="protein sequence ID" value="KAK1363684.1"/>
    <property type="molecule type" value="Genomic_DNA"/>
</dbReference>
<dbReference type="GO" id="GO:0003723">
    <property type="term" value="F:RNA binding"/>
    <property type="evidence" value="ECO:0007669"/>
    <property type="project" value="UniProtKB-UniRule"/>
</dbReference>
<evidence type="ECO:0000259" key="2">
    <source>
        <dbReference type="PROSITE" id="PS50102"/>
    </source>
</evidence>
<reference evidence="3" key="2">
    <citation type="submission" date="2023-05" db="EMBL/GenBank/DDBJ databases">
        <authorList>
            <person name="Schelkunov M.I."/>
        </authorList>
    </citation>
    <scope>NUCLEOTIDE SEQUENCE</scope>
    <source>
        <strain evidence="3">Hsosn_3</strain>
        <tissue evidence="3">Leaf</tissue>
    </source>
</reference>
<comment type="caution">
    <text evidence="3">The sequence shown here is derived from an EMBL/GenBank/DDBJ whole genome shotgun (WGS) entry which is preliminary data.</text>
</comment>
<dbReference type="InterPro" id="IPR000504">
    <property type="entry name" value="RRM_dom"/>
</dbReference>
<gene>
    <name evidence="3" type="ORF">POM88_039245</name>
</gene>
<reference evidence="3" key="1">
    <citation type="submission" date="2023-02" db="EMBL/GenBank/DDBJ databases">
        <title>Genome of toxic invasive species Heracleum sosnowskyi carries increased number of genes despite the absence of recent whole-genome duplications.</title>
        <authorList>
            <person name="Schelkunov M."/>
            <person name="Shtratnikova V."/>
            <person name="Makarenko M."/>
            <person name="Klepikova A."/>
            <person name="Omelchenko D."/>
            <person name="Novikova G."/>
            <person name="Obukhova E."/>
            <person name="Bogdanov V."/>
            <person name="Penin A."/>
            <person name="Logacheva M."/>
        </authorList>
    </citation>
    <scope>NUCLEOTIDE SEQUENCE</scope>
    <source>
        <strain evidence="3">Hsosn_3</strain>
        <tissue evidence="3">Leaf</tissue>
    </source>
</reference>
<evidence type="ECO:0000256" key="1">
    <source>
        <dbReference type="PROSITE-ProRule" id="PRU00176"/>
    </source>
</evidence>
<evidence type="ECO:0000313" key="3">
    <source>
        <dbReference type="EMBL" id="KAK1363684.1"/>
    </source>
</evidence>
<dbReference type="Gene3D" id="3.30.70.330">
    <property type="match status" value="1"/>
</dbReference>
<organism evidence="3 4">
    <name type="scientific">Heracleum sosnowskyi</name>
    <dbReference type="NCBI Taxonomy" id="360622"/>
    <lineage>
        <taxon>Eukaryota</taxon>
        <taxon>Viridiplantae</taxon>
        <taxon>Streptophyta</taxon>
        <taxon>Embryophyta</taxon>
        <taxon>Tracheophyta</taxon>
        <taxon>Spermatophyta</taxon>
        <taxon>Magnoliopsida</taxon>
        <taxon>eudicotyledons</taxon>
        <taxon>Gunneridae</taxon>
        <taxon>Pentapetalae</taxon>
        <taxon>asterids</taxon>
        <taxon>campanulids</taxon>
        <taxon>Apiales</taxon>
        <taxon>Apiaceae</taxon>
        <taxon>Apioideae</taxon>
        <taxon>apioid superclade</taxon>
        <taxon>Tordylieae</taxon>
        <taxon>Tordyliinae</taxon>
        <taxon>Heracleum</taxon>
    </lineage>
</organism>
<name>A0AAD8HAV4_9APIA</name>
<dbReference type="InterPro" id="IPR035979">
    <property type="entry name" value="RBD_domain_sf"/>
</dbReference>
<dbReference type="AlphaFoldDB" id="A0AAD8HAV4"/>
<protein>
    <recommendedName>
        <fullName evidence="2">RRM domain-containing protein</fullName>
    </recommendedName>
</protein>
<dbReference type="Proteomes" id="UP001237642">
    <property type="component" value="Unassembled WGS sequence"/>
</dbReference>
<keyword evidence="4" id="KW-1185">Reference proteome</keyword>
<keyword evidence="1" id="KW-0694">RNA-binding</keyword>